<dbReference type="AlphaFoldDB" id="A0A1I4R408"/>
<evidence type="ECO:0000313" key="3">
    <source>
        <dbReference type="Proteomes" id="UP000199556"/>
    </source>
</evidence>
<organism evidence="2 3">
    <name type="scientific">Ectothiorhodospira mobilis</name>
    <dbReference type="NCBI Taxonomy" id="195064"/>
    <lineage>
        <taxon>Bacteria</taxon>
        <taxon>Pseudomonadati</taxon>
        <taxon>Pseudomonadota</taxon>
        <taxon>Gammaproteobacteria</taxon>
        <taxon>Chromatiales</taxon>
        <taxon>Ectothiorhodospiraceae</taxon>
        <taxon>Ectothiorhodospira</taxon>
    </lineage>
</organism>
<keyword evidence="3" id="KW-1185">Reference proteome</keyword>
<dbReference type="SUPFAM" id="SSF109604">
    <property type="entry name" value="HD-domain/PDEase-like"/>
    <property type="match status" value="1"/>
</dbReference>
<dbReference type="PANTHER" id="PTHR33525:SF4">
    <property type="entry name" value="CYCLIC DI-GMP PHOSPHODIESTERASE CDGJ"/>
    <property type="match status" value="1"/>
</dbReference>
<dbReference type="OrthoDB" id="9770715at2"/>
<dbReference type="RefSeq" id="WP_090484709.1">
    <property type="nucleotide sequence ID" value="NZ_FOUO01000006.1"/>
</dbReference>
<dbReference type="InterPro" id="IPR013976">
    <property type="entry name" value="HDOD"/>
</dbReference>
<evidence type="ECO:0000313" key="2">
    <source>
        <dbReference type="EMBL" id="SFM46865.1"/>
    </source>
</evidence>
<dbReference type="PANTHER" id="PTHR33525">
    <property type="match status" value="1"/>
</dbReference>
<dbReference type="STRING" id="195064.SAMN05421721_106125"/>
<evidence type="ECO:0000259" key="1">
    <source>
        <dbReference type="PROSITE" id="PS51833"/>
    </source>
</evidence>
<proteinExistence type="predicted"/>
<gene>
    <name evidence="2" type="ORF">SAMN05421721_106125</name>
</gene>
<feature type="domain" description="HDOD" evidence="1">
    <location>
        <begin position="18"/>
        <end position="216"/>
    </location>
</feature>
<accession>A0A1I4R408</accession>
<dbReference type="EMBL" id="FOUO01000006">
    <property type="protein sequence ID" value="SFM46865.1"/>
    <property type="molecule type" value="Genomic_DNA"/>
</dbReference>
<protein>
    <submittedName>
        <fullName evidence="2">HD-like signal output (HDOD) domain, no enzymatic activity</fullName>
    </submittedName>
</protein>
<dbReference type="Proteomes" id="UP000199556">
    <property type="component" value="Unassembled WGS sequence"/>
</dbReference>
<reference evidence="2 3" key="1">
    <citation type="submission" date="2016-10" db="EMBL/GenBank/DDBJ databases">
        <authorList>
            <person name="de Groot N.N."/>
        </authorList>
    </citation>
    <scope>NUCLEOTIDE SEQUENCE [LARGE SCALE GENOMIC DNA]</scope>
    <source>
        <strain evidence="2 3">DSM 4180</strain>
    </source>
</reference>
<dbReference type="Gene3D" id="1.10.3210.10">
    <property type="entry name" value="Hypothetical protein af1432"/>
    <property type="match status" value="1"/>
</dbReference>
<dbReference type="InterPro" id="IPR052340">
    <property type="entry name" value="RNase_Y/CdgJ"/>
</dbReference>
<name>A0A1I4R408_ECTMO</name>
<sequence>MSQDLDAKAGRIRRLQDLPPLPQVAQSLLQELASGDGPLERLAGLISTEPALTARLIGVANSAYFGGRREVHSVQGAISRLGLNMVRGLALGLLINDHFSPARCRALDLDRYWFVSMAGARLARELARHVRAETVSPDQAYLAALLRQLGLIVLCDLEPEAMGRVLQRAGQADAAGLARRTRRELGLDHQDAGGILARRWHLPADVPVVMGGYADPAYHGEHTAMVQIIGLCDMLAETLYDETPASPSSALLMGLELDVEPLWRAVESCQTQREAMVSVCQTLTQSP</sequence>
<dbReference type="Pfam" id="PF08668">
    <property type="entry name" value="HDOD"/>
    <property type="match status" value="1"/>
</dbReference>
<dbReference type="PROSITE" id="PS51833">
    <property type="entry name" value="HDOD"/>
    <property type="match status" value="1"/>
</dbReference>